<keyword evidence="4 6" id="KW-0472">Membrane</keyword>
<feature type="transmembrane region" description="Helical" evidence="6">
    <location>
        <begin position="411"/>
        <end position="429"/>
    </location>
</feature>
<comment type="subcellular location">
    <subcellularLocation>
        <location evidence="1">Cell membrane</location>
        <topology evidence="1">Multi-pass membrane protein</topology>
    </subcellularLocation>
</comment>
<proteinExistence type="predicted"/>
<dbReference type="PANTHER" id="PTHR42718">
    <property type="entry name" value="MAJOR FACILITATOR SUPERFAMILY MULTIDRUG TRANSPORTER MFSC"/>
    <property type="match status" value="1"/>
</dbReference>
<feature type="transmembrane region" description="Helical" evidence="6">
    <location>
        <begin position="12"/>
        <end position="36"/>
    </location>
</feature>
<dbReference type="PROSITE" id="PS50850">
    <property type="entry name" value="MFS"/>
    <property type="match status" value="1"/>
</dbReference>
<protein>
    <submittedName>
        <fullName evidence="8">MFS family permease</fullName>
    </submittedName>
</protein>
<evidence type="ECO:0000256" key="6">
    <source>
        <dbReference type="SAM" id="Phobius"/>
    </source>
</evidence>
<dbReference type="InterPro" id="IPR020846">
    <property type="entry name" value="MFS_dom"/>
</dbReference>
<feature type="domain" description="Major facilitator superfamily (MFS) profile" evidence="7">
    <location>
        <begin position="18"/>
        <end position="464"/>
    </location>
</feature>
<dbReference type="GO" id="GO:0022857">
    <property type="term" value="F:transmembrane transporter activity"/>
    <property type="evidence" value="ECO:0007669"/>
    <property type="project" value="InterPro"/>
</dbReference>
<dbReference type="RefSeq" id="WP_307294695.1">
    <property type="nucleotide sequence ID" value="NZ_JAUSXV010000001.1"/>
</dbReference>
<evidence type="ECO:0000256" key="4">
    <source>
        <dbReference type="ARBA" id="ARBA00023136"/>
    </source>
</evidence>
<dbReference type="Gene3D" id="1.20.1250.20">
    <property type="entry name" value="MFS general substrate transporter like domains"/>
    <property type="match status" value="1"/>
</dbReference>
<feature type="transmembrane region" description="Helical" evidence="6">
    <location>
        <begin position="205"/>
        <end position="226"/>
    </location>
</feature>
<feature type="transmembrane region" description="Helical" evidence="6">
    <location>
        <begin position="173"/>
        <end position="193"/>
    </location>
</feature>
<feature type="transmembrane region" description="Helical" evidence="6">
    <location>
        <begin position="311"/>
        <end position="331"/>
    </location>
</feature>
<comment type="caution">
    <text evidence="8">The sequence shown here is derived from an EMBL/GenBank/DDBJ whole genome shotgun (WGS) entry which is preliminary data.</text>
</comment>
<gene>
    <name evidence="8" type="ORF">QFZ53_001263</name>
</gene>
<evidence type="ECO:0000313" key="9">
    <source>
        <dbReference type="Proteomes" id="UP001244427"/>
    </source>
</evidence>
<feature type="transmembrane region" description="Helical" evidence="6">
    <location>
        <begin position="56"/>
        <end position="73"/>
    </location>
</feature>
<reference evidence="8 9" key="1">
    <citation type="submission" date="2023-07" db="EMBL/GenBank/DDBJ databases">
        <title>Comparative genomics of wheat-associated soil bacteria to identify genetic determinants of phenazine resistance.</title>
        <authorList>
            <person name="Mouncey N."/>
        </authorList>
    </citation>
    <scope>NUCLEOTIDE SEQUENCE [LARGE SCALE GENOMIC DNA]</scope>
    <source>
        <strain evidence="8 9">W4I9-1</strain>
    </source>
</reference>
<accession>A0AAW8EVE7</accession>
<dbReference type="Pfam" id="PF07690">
    <property type="entry name" value="MFS_1"/>
    <property type="match status" value="1"/>
</dbReference>
<sequence length="493" mass="51707">MQRAVPPPTRRAPSLLGIIGFLVFVEFVSGFLQGFYDPLQKLFATHHGVSDADITWFQTIQGLSAAISVPLLAKFGDMFGHRRILRITMVLVTAGALLSALAPTFELLLASRVMMGPLAVWLPLEIAIIHHRLNRDDARRSIGILVSILTIGAIVGTIAGGVATSLVGFTTALFVPVVLLLLACYAVFFRIPASSGGVRTRIDGLGLAGLAVIMVLLLSGMNVLAKSGLADIRAWLLIGASAAVLVPWIVWERRIESPAVNLRLLASRSLAPLYVSGFMFGFVMFGFQTPFITFSASDPSKDGYGLGMPTLTVSLAVAFFTLLTAIGAITFTAASHRMSMKATLVCGAGLAASGFIFFAMVHDAPWTVFAFAIPTGLGMGLLMGALPALIAEYAPDTDTGIAAGVYNSLRTLGGSIAGALFAIILSIALTSNEGTEAGYTIIWSVCAVLFLASTAALAFGKYSLSTSPEFGSTPTGTVPQAPTSITLNEGHTS</sequence>
<feature type="transmembrane region" description="Helical" evidence="6">
    <location>
        <begin position="85"/>
        <end position="103"/>
    </location>
</feature>
<feature type="transmembrane region" description="Helical" evidence="6">
    <location>
        <begin position="441"/>
        <end position="460"/>
    </location>
</feature>
<evidence type="ECO:0000259" key="7">
    <source>
        <dbReference type="PROSITE" id="PS50850"/>
    </source>
</evidence>
<organism evidence="8 9">
    <name type="scientific">Microbacterium natoriense</name>
    <dbReference type="NCBI Taxonomy" id="284570"/>
    <lineage>
        <taxon>Bacteria</taxon>
        <taxon>Bacillati</taxon>
        <taxon>Actinomycetota</taxon>
        <taxon>Actinomycetes</taxon>
        <taxon>Micrococcales</taxon>
        <taxon>Microbacteriaceae</taxon>
        <taxon>Microbacterium</taxon>
    </lineage>
</organism>
<evidence type="ECO:0000256" key="3">
    <source>
        <dbReference type="ARBA" id="ARBA00022989"/>
    </source>
</evidence>
<dbReference type="PANTHER" id="PTHR42718:SF35">
    <property type="entry name" value="BLL0718 PROTEIN"/>
    <property type="match status" value="1"/>
</dbReference>
<name>A0AAW8EVE7_9MICO</name>
<evidence type="ECO:0000256" key="1">
    <source>
        <dbReference type="ARBA" id="ARBA00004651"/>
    </source>
</evidence>
<dbReference type="EMBL" id="JAUSXV010000001">
    <property type="protein sequence ID" value="MDQ0647067.1"/>
    <property type="molecule type" value="Genomic_DNA"/>
</dbReference>
<feature type="transmembrane region" description="Helical" evidence="6">
    <location>
        <begin position="232"/>
        <end position="251"/>
    </location>
</feature>
<dbReference type="SUPFAM" id="SSF103473">
    <property type="entry name" value="MFS general substrate transporter"/>
    <property type="match status" value="1"/>
</dbReference>
<feature type="transmembrane region" description="Helical" evidence="6">
    <location>
        <begin position="109"/>
        <end position="130"/>
    </location>
</feature>
<dbReference type="AlphaFoldDB" id="A0AAW8EVE7"/>
<dbReference type="Proteomes" id="UP001244427">
    <property type="component" value="Unassembled WGS sequence"/>
</dbReference>
<feature type="region of interest" description="Disordered" evidence="5">
    <location>
        <begin position="467"/>
        <end position="493"/>
    </location>
</feature>
<keyword evidence="2 6" id="KW-0812">Transmembrane</keyword>
<feature type="transmembrane region" description="Helical" evidence="6">
    <location>
        <begin position="368"/>
        <end position="390"/>
    </location>
</feature>
<evidence type="ECO:0000256" key="2">
    <source>
        <dbReference type="ARBA" id="ARBA00022692"/>
    </source>
</evidence>
<feature type="transmembrane region" description="Helical" evidence="6">
    <location>
        <begin position="343"/>
        <end position="362"/>
    </location>
</feature>
<keyword evidence="9" id="KW-1185">Reference proteome</keyword>
<dbReference type="GO" id="GO:0005886">
    <property type="term" value="C:plasma membrane"/>
    <property type="evidence" value="ECO:0007669"/>
    <property type="project" value="UniProtKB-SubCell"/>
</dbReference>
<evidence type="ECO:0000313" key="8">
    <source>
        <dbReference type="EMBL" id="MDQ0647067.1"/>
    </source>
</evidence>
<dbReference type="InterPro" id="IPR011701">
    <property type="entry name" value="MFS"/>
</dbReference>
<feature type="transmembrane region" description="Helical" evidence="6">
    <location>
        <begin position="271"/>
        <end position="291"/>
    </location>
</feature>
<dbReference type="InterPro" id="IPR036259">
    <property type="entry name" value="MFS_trans_sf"/>
</dbReference>
<evidence type="ECO:0000256" key="5">
    <source>
        <dbReference type="SAM" id="MobiDB-lite"/>
    </source>
</evidence>
<keyword evidence="3 6" id="KW-1133">Transmembrane helix</keyword>
<feature type="transmembrane region" description="Helical" evidence="6">
    <location>
        <begin position="142"/>
        <end position="167"/>
    </location>
</feature>